<sequence length="209" mass="22633">MNVKLIGHDFKSLQVELTHNEKFYCEKGALIYYEEGIHSSINVFDKGIAGVLKRKLTGESIFQVELCNTNINPKKLMVAGKVGMLPVNLKNISGGIICRAGYYVASSDKVDIDAKLNLTSLIGGTGLIMQKITGFCTVFLDVIGTATTLDLAAGQTVFVDEKSFICMNADMQNRMSSHFSGSNMLGGEGLSMLKITGPGTVYITSVNFR</sequence>
<name>A0A1T4T788_9BACT</name>
<dbReference type="PANTHER" id="PTHR43657:SF1">
    <property type="entry name" value="ALTERED INHERITANCE OF MITOCHONDRIA PROTEIN 24, MITOCHONDRIAL"/>
    <property type="match status" value="1"/>
</dbReference>
<dbReference type="SUPFAM" id="SSF51219">
    <property type="entry name" value="TRAP-like"/>
    <property type="match status" value="1"/>
</dbReference>
<organism evidence="1 2">
    <name type="scientific">Chitinophaga eiseniae</name>
    <dbReference type="NCBI Taxonomy" id="634771"/>
    <lineage>
        <taxon>Bacteria</taxon>
        <taxon>Pseudomonadati</taxon>
        <taxon>Bacteroidota</taxon>
        <taxon>Chitinophagia</taxon>
        <taxon>Chitinophagales</taxon>
        <taxon>Chitinophagaceae</taxon>
        <taxon>Chitinophaga</taxon>
    </lineage>
</organism>
<dbReference type="PANTHER" id="PTHR43657">
    <property type="entry name" value="TRYPTOPHAN RNA-BINDING ATTENUATOR PROTEIN-LIKE PROTEIN"/>
    <property type="match status" value="1"/>
</dbReference>
<dbReference type="AlphaFoldDB" id="A0A1T4T788"/>
<dbReference type="InterPro" id="IPR036983">
    <property type="entry name" value="AIM24_sf"/>
</dbReference>
<proteinExistence type="predicted"/>
<dbReference type="Pfam" id="PF01987">
    <property type="entry name" value="AIM24"/>
    <property type="match status" value="1"/>
</dbReference>
<keyword evidence="2" id="KW-1185">Reference proteome</keyword>
<dbReference type="EMBL" id="FUWZ01000004">
    <property type="protein sequence ID" value="SKA36336.1"/>
    <property type="molecule type" value="Genomic_DNA"/>
</dbReference>
<dbReference type="OrthoDB" id="9779518at2"/>
<protein>
    <submittedName>
        <fullName evidence="1">Uncharacterized conserved protein, AIM24 family</fullName>
    </submittedName>
</protein>
<evidence type="ECO:0000313" key="2">
    <source>
        <dbReference type="Proteomes" id="UP000190367"/>
    </source>
</evidence>
<dbReference type="STRING" id="634771.SAMN04488128_10487"/>
<dbReference type="InterPro" id="IPR002838">
    <property type="entry name" value="AIM24"/>
</dbReference>
<dbReference type="Proteomes" id="UP000190367">
    <property type="component" value="Unassembled WGS sequence"/>
</dbReference>
<dbReference type="RefSeq" id="WP_078671458.1">
    <property type="nucleotide sequence ID" value="NZ_FUWZ01000004.1"/>
</dbReference>
<accession>A0A1T4T788</accession>
<dbReference type="InterPro" id="IPR016031">
    <property type="entry name" value="Trp_RNA-bd_attenuator-like_dom"/>
</dbReference>
<reference evidence="2" key="1">
    <citation type="submission" date="2017-02" db="EMBL/GenBank/DDBJ databases">
        <authorList>
            <person name="Varghese N."/>
            <person name="Submissions S."/>
        </authorList>
    </citation>
    <scope>NUCLEOTIDE SEQUENCE [LARGE SCALE GENOMIC DNA]</scope>
    <source>
        <strain evidence="2">DSM 22224</strain>
    </source>
</reference>
<dbReference type="Gene3D" id="3.60.160.10">
    <property type="entry name" value="Mitochondrial biogenesis AIM24"/>
    <property type="match status" value="1"/>
</dbReference>
<evidence type="ECO:0000313" key="1">
    <source>
        <dbReference type="EMBL" id="SKA36336.1"/>
    </source>
</evidence>
<gene>
    <name evidence="1" type="ORF">SAMN04488128_10487</name>
</gene>